<dbReference type="AlphaFoldDB" id="A0A4R3KIT0"/>
<name>A0A4R3KIT0_9BACI</name>
<evidence type="ECO:0000313" key="3">
    <source>
        <dbReference type="Proteomes" id="UP000295788"/>
    </source>
</evidence>
<dbReference type="Gene3D" id="1.20.58.300">
    <property type="entry name" value="FlgN-like"/>
    <property type="match status" value="1"/>
</dbReference>
<reference evidence="2 3" key="1">
    <citation type="submission" date="2019-03" db="EMBL/GenBank/DDBJ databases">
        <title>Genomic Encyclopedia of Type Strains, Phase IV (KMG-IV): sequencing the most valuable type-strain genomes for metagenomic binning, comparative biology and taxonomic classification.</title>
        <authorList>
            <person name="Goeker M."/>
        </authorList>
    </citation>
    <scope>NUCLEOTIDE SEQUENCE [LARGE SCALE GENOMIC DNA]</scope>
    <source>
        <strain evidence="2 3">DSM 23802</strain>
    </source>
</reference>
<dbReference type="Pfam" id="PF05130">
    <property type="entry name" value="FlgN"/>
    <property type="match status" value="1"/>
</dbReference>
<dbReference type="GO" id="GO:0044780">
    <property type="term" value="P:bacterial-type flagellum assembly"/>
    <property type="evidence" value="ECO:0007669"/>
    <property type="project" value="InterPro"/>
</dbReference>
<dbReference type="InterPro" id="IPR007809">
    <property type="entry name" value="FlgN-like"/>
</dbReference>
<sequence>MSTFQLLMNVMSDLYRAHTEMVEIAKYKKQILIEGNIEELSRIMNVESQWVKHVGKLEEERAFTVKQLLKEKGLSLQEVTMNDLVKMMTSPQEKEQLQQIRLKLTEVIQEIQELHNLNSLLIQQSLDYISHSIEMVMGEPKNFYTYGNPISAKQQTVGSRRGFFDQKA</sequence>
<dbReference type="RefSeq" id="WP_132767746.1">
    <property type="nucleotide sequence ID" value="NZ_SMAB01000005.1"/>
</dbReference>
<protein>
    <submittedName>
        <fullName evidence="2">FlgN protein</fullName>
    </submittedName>
</protein>
<proteinExistence type="predicted"/>
<dbReference type="InterPro" id="IPR036679">
    <property type="entry name" value="FlgN-like_sf"/>
</dbReference>
<gene>
    <name evidence="2" type="ORF">EDD72_10562</name>
</gene>
<dbReference type="SUPFAM" id="SSF140566">
    <property type="entry name" value="FlgN-like"/>
    <property type="match status" value="1"/>
</dbReference>
<keyword evidence="3" id="KW-1185">Reference proteome</keyword>
<dbReference type="EMBL" id="SMAB01000005">
    <property type="protein sequence ID" value="TCS83322.1"/>
    <property type="molecule type" value="Genomic_DNA"/>
</dbReference>
<organism evidence="2 3">
    <name type="scientific">Tepidibacillus fermentans</name>
    <dbReference type="NCBI Taxonomy" id="1281767"/>
    <lineage>
        <taxon>Bacteria</taxon>
        <taxon>Bacillati</taxon>
        <taxon>Bacillota</taxon>
        <taxon>Bacilli</taxon>
        <taxon>Bacillales</taxon>
        <taxon>Bacillaceae</taxon>
        <taxon>Tepidibacillus</taxon>
    </lineage>
</organism>
<accession>A0A4R3KIT0</accession>
<evidence type="ECO:0000256" key="1">
    <source>
        <dbReference type="ARBA" id="ARBA00022795"/>
    </source>
</evidence>
<keyword evidence="1" id="KW-1005">Bacterial flagellum biogenesis</keyword>
<dbReference type="OrthoDB" id="2381500at2"/>
<dbReference type="Proteomes" id="UP000295788">
    <property type="component" value="Unassembled WGS sequence"/>
</dbReference>
<evidence type="ECO:0000313" key="2">
    <source>
        <dbReference type="EMBL" id="TCS83322.1"/>
    </source>
</evidence>
<comment type="caution">
    <text evidence="2">The sequence shown here is derived from an EMBL/GenBank/DDBJ whole genome shotgun (WGS) entry which is preliminary data.</text>
</comment>